<keyword evidence="3" id="KW-0408">Iron</keyword>
<accession>A0ABW4IW59</accession>
<reference evidence="6" key="1">
    <citation type="journal article" date="2019" name="Int. J. Syst. Evol. Microbiol.">
        <title>The Global Catalogue of Microorganisms (GCM) 10K type strain sequencing project: providing services to taxonomists for standard genome sequencing and annotation.</title>
        <authorList>
            <consortium name="The Broad Institute Genomics Platform"/>
            <consortium name="The Broad Institute Genome Sequencing Center for Infectious Disease"/>
            <person name="Wu L."/>
            <person name="Ma J."/>
        </authorList>
    </citation>
    <scope>NUCLEOTIDE SEQUENCE [LARGE SCALE GENOMIC DNA]</scope>
    <source>
        <strain evidence="6">CGMCC 1.12470</strain>
    </source>
</reference>
<dbReference type="GO" id="GO:0051213">
    <property type="term" value="F:dioxygenase activity"/>
    <property type="evidence" value="ECO:0007669"/>
    <property type="project" value="UniProtKB-KW"/>
</dbReference>
<evidence type="ECO:0000313" key="6">
    <source>
        <dbReference type="Proteomes" id="UP001597261"/>
    </source>
</evidence>
<name>A0ABW4IW59_9ACTN</name>
<evidence type="ECO:0000256" key="2">
    <source>
        <dbReference type="ARBA" id="ARBA00023194"/>
    </source>
</evidence>
<dbReference type="InterPro" id="IPR050231">
    <property type="entry name" value="Iron_ascorbate_oxido_reductase"/>
</dbReference>
<evidence type="ECO:0000259" key="4">
    <source>
        <dbReference type="PROSITE" id="PS51471"/>
    </source>
</evidence>
<dbReference type="InterPro" id="IPR026992">
    <property type="entry name" value="DIOX_N"/>
</dbReference>
<dbReference type="RefSeq" id="WP_381085649.1">
    <property type="nucleotide sequence ID" value="NZ_JBHUDX010000062.1"/>
</dbReference>
<protein>
    <submittedName>
        <fullName evidence="5">Isopenicillin N synthase family dioxygenase</fullName>
    </submittedName>
</protein>
<evidence type="ECO:0000256" key="1">
    <source>
        <dbReference type="ARBA" id="ARBA00004792"/>
    </source>
</evidence>
<dbReference type="InterPro" id="IPR005123">
    <property type="entry name" value="Oxoglu/Fe-dep_dioxygenase_dom"/>
</dbReference>
<keyword evidence="5" id="KW-0223">Dioxygenase</keyword>
<comment type="similarity">
    <text evidence="3">Belongs to the iron/ascorbate-dependent oxidoreductase family.</text>
</comment>
<dbReference type="Pfam" id="PF03171">
    <property type="entry name" value="2OG-FeII_Oxy"/>
    <property type="match status" value="1"/>
</dbReference>
<dbReference type="PANTHER" id="PTHR47990">
    <property type="entry name" value="2-OXOGLUTARATE (2OG) AND FE(II)-DEPENDENT OXYGENASE SUPERFAMILY PROTEIN-RELATED"/>
    <property type="match status" value="1"/>
</dbReference>
<keyword evidence="6" id="KW-1185">Reference proteome</keyword>
<comment type="pathway">
    <text evidence="1">Antibiotic biosynthesis.</text>
</comment>
<dbReference type="PROSITE" id="PS51471">
    <property type="entry name" value="FE2OG_OXY"/>
    <property type="match status" value="1"/>
</dbReference>
<sequence length="331" mass="36276">MPGTIPEVDLEAWRKASGADRAPVAAELDAALRSTGMFLVSGHGVPQAVINDFRATAKRFFALRKEVKAQYAIEAAYDGGWLEMHPPGGVGVPVREGEEAPSAPDLHESFYVGPGLRTGDEQRDRFNYPANRWPVELPELRAAADAYTTHMLRVVQAVNEVLAVTLGLPEDFFTSRARMATWTQNASWYPSYSSIGEVARGQFRNGPHTDLGTVTLLSRQRGVGGLQAWNKADGWFSPPYRPDLLVVNLGDLMELWTDGRWRALKHRVLPPSPVAPDEELLSLVFFFETDPDTLIEPLAAPVGGGRGLSPAYARRTVLEKLGVTPDSFLGV</sequence>
<feature type="domain" description="Fe2OG dioxygenase" evidence="4">
    <location>
        <begin position="179"/>
        <end position="289"/>
    </location>
</feature>
<dbReference type="Pfam" id="PF14226">
    <property type="entry name" value="DIOX_N"/>
    <property type="match status" value="1"/>
</dbReference>
<keyword evidence="2" id="KW-0045">Antibiotic biosynthesis</keyword>
<dbReference type="EMBL" id="JBHUDX010000062">
    <property type="protein sequence ID" value="MFD1660849.1"/>
    <property type="molecule type" value="Genomic_DNA"/>
</dbReference>
<comment type="caution">
    <text evidence="5">The sequence shown here is derived from an EMBL/GenBank/DDBJ whole genome shotgun (WGS) entry which is preliminary data.</text>
</comment>
<organism evidence="5 6">
    <name type="scientific">Streptomyces caeni</name>
    <dbReference type="NCBI Taxonomy" id="2307231"/>
    <lineage>
        <taxon>Bacteria</taxon>
        <taxon>Bacillati</taxon>
        <taxon>Actinomycetota</taxon>
        <taxon>Actinomycetes</taxon>
        <taxon>Kitasatosporales</taxon>
        <taxon>Streptomycetaceae</taxon>
        <taxon>Streptomyces</taxon>
    </lineage>
</organism>
<dbReference type="InterPro" id="IPR027443">
    <property type="entry name" value="IPNS-like_sf"/>
</dbReference>
<dbReference type="Proteomes" id="UP001597261">
    <property type="component" value="Unassembled WGS sequence"/>
</dbReference>
<evidence type="ECO:0000256" key="3">
    <source>
        <dbReference type="RuleBase" id="RU003682"/>
    </source>
</evidence>
<dbReference type="PRINTS" id="PR00682">
    <property type="entry name" value="IPNSYNTHASE"/>
</dbReference>
<dbReference type="Gene3D" id="2.60.120.330">
    <property type="entry name" value="B-lactam Antibiotic, Isopenicillin N Synthase, Chain"/>
    <property type="match status" value="1"/>
</dbReference>
<dbReference type="InterPro" id="IPR044861">
    <property type="entry name" value="IPNS-like_FE2OG_OXY"/>
</dbReference>
<dbReference type="SUPFAM" id="SSF51197">
    <property type="entry name" value="Clavaminate synthase-like"/>
    <property type="match status" value="1"/>
</dbReference>
<keyword evidence="3" id="KW-0479">Metal-binding</keyword>
<evidence type="ECO:0000313" key="5">
    <source>
        <dbReference type="EMBL" id="MFD1660849.1"/>
    </source>
</evidence>
<gene>
    <name evidence="5" type="ORF">ACFSL4_22255</name>
</gene>
<keyword evidence="3" id="KW-0560">Oxidoreductase</keyword>
<proteinExistence type="inferred from homology"/>